<evidence type="ECO:0000313" key="2">
    <source>
        <dbReference type="Proteomes" id="UP000268093"/>
    </source>
</evidence>
<dbReference type="Proteomes" id="UP000268093">
    <property type="component" value="Unassembled WGS sequence"/>
</dbReference>
<reference evidence="1 2" key="1">
    <citation type="journal article" date="2018" name="New Phytol.">
        <title>Phylogenomics of Endogonaceae and evolution of mycorrhizas within Mucoromycota.</title>
        <authorList>
            <person name="Chang Y."/>
            <person name="Desiro A."/>
            <person name="Na H."/>
            <person name="Sandor L."/>
            <person name="Lipzen A."/>
            <person name="Clum A."/>
            <person name="Barry K."/>
            <person name="Grigoriev I.V."/>
            <person name="Martin F.M."/>
            <person name="Stajich J.E."/>
            <person name="Smith M.E."/>
            <person name="Bonito G."/>
            <person name="Spatafora J.W."/>
        </authorList>
    </citation>
    <scope>NUCLEOTIDE SEQUENCE [LARGE SCALE GENOMIC DNA]</scope>
    <source>
        <strain evidence="1 2">GMNB39</strain>
    </source>
</reference>
<evidence type="ECO:0000313" key="1">
    <source>
        <dbReference type="EMBL" id="RUP06339.1"/>
    </source>
</evidence>
<keyword evidence="2" id="KW-1185">Reference proteome</keyword>
<name>A0A433AUP2_9FUNG</name>
<dbReference type="EMBL" id="RBNI01016945">
    <property type="protein sequence ID" value="RUP06339.1"/>
    <property type="molecule type" value="Genomic_DNA"/>
</dbReference>
<dbReference type="AlphaFoldDB" id="A0A433AUP2"/>
<sequence>MTLLCWFGCIPPTTSPASTTRIGSQQRRTGDTGCRPCAATAPCHFSAHRSRGALRLDGESWRESESSCGSFRGLGRGRCT</sequence>
<organism evidence="1 2">
    <name type="scientific">Jimgerdemannia flammicorona</name>
    <dbReference type="NCBI Taxonomy" id="994334"/>
    <lineage>
        <taxon>Eukaryota</taxon>
        <taxon>Fungi</taxon>
        <taxon>Fungi incertae sedis</taxon>
        <taxon>Mucoromycota</taxon>
        <taxon>Mucoromycotina</taxon>
        <taxon>Endogonomycetes</taxon>
        <taxon>Endogonales</taxon>
        <taxon>Endogonaceae</taxon>
        <taxon>Jimgerdemannia</taxon>
    </lineage>
</organism>
<gene>
    <name evidence="1" type="ORF">BC936DRAFT_140395</name>
</gene>
<proteinExistence type="predicted"/>
<protein>
    <submittedName>
        <fullName evidence="1">Uncharacterized protein</fullName>
    </submittedName>
</protein>
<comment type="caution">
    <text evidence="1">The sequence shown here is derived from an EMBL/GenBank/DDBJ whole genome shotgun (WGS) entry which is preliminary data.</text>
</comment>
<accession>A0A433AUP2</accession>